<feature type="signal peptide" evidence="2">
    <location>
        <begin position="1"/>
        <end position="28"/>
    </location>
</feature>
<reference evidence="4 5" key="1">
    <citation type="submission" date="2017-10" db="EMBL/GenBank/DDBJ databases">
        <title>Genomics of the genus Arcobacter.</title>
        <authorList>
            <person name="Perez-Cataluna A."/>
            <person name="Figueras M.J."/>
        </authorList>
    </citation>
    <scope>NUCLEOTIDE SEQUENCE [LARGE SCALE GENOMIC DNA]</scope>
    <source>
        <strain evidence="4 5">CECT 8441</strain>
    </source>
</reference>
<dbReference type="Pfam" id="PF13098">
    <property type="entry name" value="Thioredoxin_2"/>
    <property type="match status" value="1"/>
</dbReference>
<evidence type="ECO:0000259" key="3">
    <source>
        <dbReference type="Pfam" id="PF13098"/>
    </source>
</evidence>
<evidence type="ECO:0000313" key="4">
    <source>
        <dbReference type="EMBL" id="RXK02477.1"/>
    </source>
</evidence>
<feature type="domain" description="Thioredoxin-like fold" evidence="3">
    <location>
        <begin position="50"/>
        <end position="141"/>
    </location>
</feature>
<comment type="caution">
    <text evidence="4">The sequence shown here is derived from an EMBL/GenBank/DDBJ whole genome shotgun (WGS) entry which is preliminary data.</text>
</comment>
<dbReference type="Proteomes" id="UP000289758">
    <property type="component" value="Unassembled WGS sequence"/>
</dbReference>
<dbReference type="PANTHER" id="PTHR15337:SF11">
    <property type="entry name" value="THIOREDOXIN DOMAIN-CONTAINING PROTEIN"/>
    <property type="match status" value="1"/>
</dbReference>
<evidence type="ECO:0000256" key="2">
    <source>
        <dbReference type="SAM" id="SignalP"/>
    </source>
</evidence>
<protein>
    <recommendedName>
        <fullName evidence="3">Thioredoxin-like fold domain-containing protein</fullName>
    </recommendedName>
</protein>
<dbReference type="EMBL" id="PDKK01000015">
    <property type="protein sequence ID" value="RXK02477.1"/>
    <property type="molecule type" value="Genomic_DNA"/>
</dbReference>
<dbReference type="SUPFAM" id="SSF52833">
    <property type="entry name" value="Thioredoxin-like"/>
    <property type="match status" value="1"/>
</dbReference>
<keyword evidence="1 2" id="KW-0732">Signal</keyword>
<name>A0A4Q1AKR6_9BACT</name>
<gene>
    <name evidence="4" type="ORF">CRV07_13485</name>
</gene>
<accession>A0A4Q1AKR6</accession>
<dbReference type="InterPro" id="IPR036249">
    <property type="entry name" value="Thioredoxin-like_sf"/>
</dbReference>
<evidence type="ECO:0000256" key="1">
    <source>
        <dbReference type="ARBA" id="ARBA00022729"/>
    </source>
</evidence>
<sequence>MQECKVRKKMKRVLFIICITLFLTNANAISPDFIKKMSYETEYEKALSKAKKENKNIMMVVSQQSCPWCRKMEKQTLEKKPIDKLIKKSFIPLLVDKDSNSFPKKFEAKLFPTTIFIDAKNETEITKVLGYKDKIEFKAILEEVTK</sequence>
<dbReference type="InterPro" id="IPR051099">
    <property type="entry name" value="AGR/TXD"/>
</dbReference>
<feature type="chain" id="PRO_5020576625" description="Thioredoxin-like fold domain-containing protein" evidence="2">
    <location>
        <begin position="29"/>
        <end position="146"/>
    </location>
</feature>
<keyword evidence="5" id="KW-1185">Reference proteome</keyword>
<dbReference type="AlphaFoldDB" id="A0A4Q1AKR6"/>
<dbReference type="InterPro" id="IPR012336">
    <property type="entry name" value="Thioredoxin-like_fold"/>
</dbReference>
<organism evidence="4 5">
    <name type="scientific">Halarcobacter ebronensis</name>
    <dbReference type="NCBI Taxonomy" id="1462615"/>
    <lineage>
        <taxon>Bacteria</taxon>
        <taxon>Pseudomonadati</taxon>
        <taxon>Campylobacterota</taxon>
        <taxon>Epsilonproteobacteria</taxon>
        <taxon>Campylobacterales</taxon>
        <taxon>Arcobacteraceae</taxon>
        <taxon>Halarcobacter</taxon>
    </lineage>
</organism>
<dbReference type="Gene3D" id="3.40.30.10">
    <property type="entry name" value="Glutaredoxin"/>
    <property type="match status" value="1"/>
</dbReference>
<dbReference type="OrthoDB" id="5372638at2"/>
<evidence type="ECO:0000313" key="5">
    <source>
        <dbReference type="Proteomes" id="UP000289758"/>
    </source>
</evidence>
<dbReference type="PANTHER" id="PTHR15337">
    <property type="entry name" value="ANTERIOR GRADIENT PROTEIN-RELATED"/>
    <property type="match status" value="1"/>
</dbReference>
<proteinExistence type="predicted"/>